<dbReference type="Pfam" id="PF25508">
    <property type="entry name" value="TRPM2"/>
    <property type="match status" value="2"/>
</dbReference>
<dbReference type="GeneID" id="110976000"/>
<organism evidence="13 14">
    <name type="scientific">Acanthaster planci</name>
    <name type="common">Crown-of-thorns starfish</name>
    <dbReference type="NCBI Taxonomy" id="133434"/>
    <lineage>
        <taxon>Eukaryota</taxon>
        <taxon>Metazoa</taxon>
        <taxon>Echinodermata</taxon>
        <taxon>Eleutherozoa</taxon>
        <taxon>Asterozoa</taxon>
        <taxon>Asteroidea</taxon>
        <taxon>Valvatacea</taxon>
        <taxon>Valvatida</taxon>
        <taxon>Acanthasteridae</taxon>
        <taxon>Acanthaster</taxon>
    </lineage>
</organism>
<dbReference type="InterPro" id="IPR057366">
    <property type="entry name" value="TRPM-like"/>
</dbReference>
<keyword evidence="7" id="KW-0407">Ion channel</keyword>
<dbReference type="OMA" id="FMANIAY"/>
<feature type="compositionally biased region" description="Basic and acidic residues" evidence="8">
    <location>
        <begin position="1183"/>
        <end position="1197"/>
    </location>
</feature>
<dbReference type="InterPro" id="IPR041491">
    <property type="entry name" value="TRPM_SLOG"/>
</dbReference>
<comment type="subcellular location">
    <subcellularLocation>
        <location evidence="1">Membrane</location>
        <topology evidence="1">Multi-pass membrane protein</topology>
    </subcellularLocation>
</comment>
<feature type="region of interest" description="Disordered" evidence="8">
    <location>
        <begin position="1"/>
        <end position="28"/>
    </location>
</feature>
<dbReference type="GO" id="GO:0005886">
    <property type="term" value="C:plasma membrane"/>
    <property type="evidence" value="ECO:0007669"/>
    <property type="project" value="TreeGrafter"/>
</dbReference>
<protein>
    <submittedName>
        <fullName evidence="14">Transient receptor potential cation channel subfamily M member 5-like</fullName>
    </submittedName>
</protein>
<dbReference type="RefSeq" id="XP_022084590.1">
    <property type="nucleotide sequence ID" value="XM_022228898.1"/>
</dbReference>
<dbReference type="GO" id="GO:0099604">
    <property type="term" value="F:ligand-gated calcium channel activity"/>
    <property type="evidence" value="ECO:0007669"/>
    <property type="project" value="TreeGrafter"/>
</dbReference>
<dbReference type="Proteomes" id="UP000694845">
    <property type="component" value="Unplaced"/>
</dbReference>
<evidence type="ECO:0000313" key="13">
    <source>
        <dbReference type="Proteomes" id="UP000694845"/>
    </source>
</evidence>
<evidence type="ECO:0000256" key="5">
    <source>
        <dbReference type="ARBA" id="ARBA00023065"/>
    </source>
</evidence>
<dbReference type="InterPro" id="IPR050927">
    <property type="entry name" value="TRPM"/>
</dbReference>
<evidence type="ECO:0000256" key="2">
    <source>
        <dbReference type="ARBA" id="ARBA00022448"/>
    </source>
</evidence>
<name>A0A8B7XX24_ACAPL</name>
<feature type="domain" description="TRPM-like" evidence="12">
    <location>
        <begin position="443"/>
        <end position="526"/>
    </location>
</feature>
<dbReference type="PANTHER" id="PTHR13800:SF12">
    <property type="entry name" value="TRANSIENT RECEPTOR POTENTIAL CATION CHANNEL SUBFAMILY M MEMBER-LIKE 2"/>
    <property type="match status" value="1"/>
</dbReference>
<keyword evidence="13" id="KW-1185">Reference proteome</keyword>
<feature type="domain" description="TRPM SLOG" evidence="11">
    <location>
        <begin position="100"/>
        <end position="363"/>
    </location>
</feature>
<feature type="region of interest" description="Disordered" evidence="8">
    <location>
        <begin position="1163"/>
        <end position="1197"/>
    </location>
</feature>
<evidence type="ECO:0000256" key="6">
    <source>
        <dbReference type="ARBA" id="ARBA00023136"/>
    </source>
</evidence>
<dbReference type="Pfam" id="PF00520">
    <property type="entry name" value="Ion_trans"/>
    <property type="match status" value="1"/>
</dbReference>
<evidence type="ECO:0000259" key="12">
    <source>
        <dbReference type="Pfam" id="PF25508"/>
    </source>
</evidence>
<accession>A0A8B7XX24</accession>
<evidence type="ECO:0000259" key="10">
    <source>
        <dbReference type="Pfam" id="PF00520"/>
    </source>
</evidence>
<keyword evidence="4 9" id="KW-1133">Transmembrane helix</keyword>
<dbReference type="KEGG" id="aplc:110976000"/>
<evidence type="ECO:0000256" key="9">
    <source>
        <dbReference type="SAM" id="Phobius"/>
    </source>
</evidence>
<keyword evidence="3 9" id="KW-0812">Transmembrane</keyword>
<feature type="transmembrane region" description="Helical" evidence="9">
    <location>
        <begin position="784"/>
        <end position="801"/>
    </location>
</feature>
<evidence type="ECO:0000256" key="7">
    <source>
        <dbReference type="ARBA" id="ARBA00023303"/>
    </source>
</evidence>
<proteinExistence type="predicted"/>
<evidence type="ECO:0000256" key="8">
    <source>
        <dbReference type="SAM" id="MobiDB-lite"/>
    </source>
</evidence>
<feature type="transmembrane region" description="Helical" evidence="9">
    <location>
        <begin position="675"/>
        <end position="698"/>
    </location>
</feature>
<dbReference type="OrthoDB" id="9994106at2759"/>
<feature type="transmembrane region" description="Helical" evidence="9">
    <location>
        <begin position="822"/>
        <end position="844"/>
    </location>
</feature>
<feature type="transmembrane region" description="Helical" evidence="9">
    <location>
        <begin position="850"/>
        <end position="867"/>
    </location>
</feature>
<dbReference type="PANTHER" id="PTHR13800">
    <property type="entry name" value="TRANSIENT RECEPTOR POTENTIAL CATION CHANNEL, SUBFAMILY M, MEMBER 6"/>
    <property type="match status" value="1"/>
</dbReference>
<sequence>MSRRTQSLPERIINDGRDDPDRPGIPTLHQINDFISAIPSRLLQNASPPRSPVRQSDIEMNRTSSDAEGESAKESSPCVIKFDGLEGNVDVKYRKCVMTSSSGSSNDILDTLTDKLKWALKLPKLLICILGGEDAVMMYDQEQEICKGLVKTVLSNDVWLLTSGLQCGLMKSIGEALTEHAAGHALSMRKNLVAIGVAPLGILQHKEEFRPDNPIKLRQRRKHVTQKCMPVIELDYTVTDDQSGNRLDPNHTHFILVGDKEQGKGTEGKLRSQLVNKIKSWKIEGTTDSHSRTPTVYLLFGGNATVFETLLDAVRNNIPIIVFPESKGAAEVLVDVIQMDDQRYAPGENFHNGVKKLLKEKLKLRTMEEVIDIKVKIQRTIYNHRHLINIEPVSQCLNSAILRALMKAEQHVEHQSSQLMRLAVLWNLLDLAKSKFEKTNPIWKQTDLMEELLHYTLVNDQPDFVKLFITAGRINMKEFLTFARLKELYNKAGDNTVVLTILERYTEKTASPEDYLAGIESLLKKLMCDTYDADLKPKTGKNTFKEPLKELFVWSVLQDRIPMAMVFWKLGKPSVGGVLVANKLLKALSEHQQVVDAQRAAEIRQHSRDFEEMAVDILKMCYASDRRRTSSLLVRIMPEWGGVTCLDIAASAKSKRFISHVAVQNLLSELWMGRMFVMTHVLKIGLCVVLPFLSMWLITFPDHVDASSVQLKKKKDPVFPPAASKMDGAKKDQADGITQVYTFDLPQSLVQWMYNIDPIGISQLLFLALFSYIVLANFNQEVSVFEIVLMVWVFSIFTEEIRQIQQEECNTFLHRVRAWLWGYWNCVDLISLVMFAVGIGLRFHPATFDAARVVLALDLMVFYFRILHVCSASKHLGPKLIMITKMMLDLISFICILLVFLIAYGVACQAILYPNSAHPESIAKGVLYRSYFQLYGELFLDSFESQCAVNETQLAAESWFATVSLAIYLFISNILLLNLLIAMLNYTFTAVQENTDTYWKFQRYQLIKEYYRRPAVVPPFIVVAHLFQLVRYVWDRCCPKHKMYRVPNLMRRKMKREVAEMVAWEKGKCQDYLAEQKAVNATKMKMEHIEKRLEDISSKMNQYFDGNSLSESLNTLLKQLDLSYNNPSPYRTRSPDSLSVSFSQIQEMNAQLDFIGSRTSSIQHPVHASSPRMILVPPRSPPRRNDGLRFESRAPRS</sequence>
<feature type="domain" description="TRPM-like" evidence="12">
    <location>
        <begin position="537"/>
        <end position="660"/>
    </location>
</feature>
<dbReference type="AlphaFoldDB" id="A0A8B7XX24"/>
<keyword evidence="6 9" id="KW-0472">Membrane</keyword>
<evidence type="ECO:0000259" key="11">
    <source>
        <dbReference type="Pfam" id="PF18139"/>
    </source>
</evidence>
<reference evidence="14" key="1">
    <citation type="submission" date="2025-08" db="UniProtKB">
        <authorList>
            <consortium name="RefSeq"/>
        </authorList>
    </citation>
    <scope>IDENTIFICATION</scope>
</reference>
<keyword evidence="2" id="KW-0813">Transport</keyword>
<feature type="transmembrane region" description="Helical" evidence="9">
    <location>
        <begin position="888"/>
        <end position="912"/>
    </location>
</feature>
<evidence type="ECO:0000256" key="3">
    <source>
        <dbReference type="ARBA" id="ARBA00022692"/>
    </source>
</evidence>
<dbReference type="Pfam" id="PF18139">
    <property type="entry name" value="LSDAT_euk"/>
    <property type="match status" value="1"/>
</dbReference>
<feature type="region of interest" description="Disordered" evidence="8">
    <location>
        <begin position="43"/>
        <end position="75"/>
    </location>
</feature>
<feature type="transmembrane region" description="Helical" evidence="9">
    <location>
        <begin position="959"/>
        <end position="981"/>
    </location>
</feature>
<evidence type="ECO:0000256" key="4">
    <source>
        <dbReference type="ARBA" id="ARBA00022989"/>
    </source>
</evidence>
<evidence type="ECO:0000313" key="14">
    <source>
        <dbReference type="RefSeq" id="XP_022084590.1"/>
    </source>
</evidence>
<dbReference type="InterPro" id="IPR005821">
    <property type="entry name" value="Ion_trans_dom"/>
</dbReference>
<gene>
    <name evidence="14" type="primary">LOC110976000</name>
</gene>
<evidence type="ECO:0000256" key="1">
    <source>
        <dbReference type="ARBA" id="ARBA00004141"/>
    </source>
</evidence>
<feature type="domain" description="Ion transport" evidence="10">
    <location>
        <begin position="764"/>
        <end position="995"/>
    </location>
</feature>
<feature type="compositionally biased region" description="Basic and acidic residues" evidence="8">
    <location>
        <begin position="12"/>
        <end position="22"/>
    </location>
</feature>
<keyword evidence="5" id="KW-0406">Ion transport</keyword>
<feature type="transmembrane region" description="Helical" evidence="9">
    <location>
        <begin position="759"/>
        <end position="778"/>
    </location>
</feature>